<dbReference type="RefSeq" id="XP_064853409.1">
    <property type="nucleotide sequence ID" value="XM_064997337.1"/>
</dbReference>
<evidence type="ECO:0000256" key="1">
    <source>
        <dbReference type="ARBA" id="ARBA00006529"/>
    </source>
</evidence>
<evidence type="ECO:0000256" key="7">
    <source>
        <dbReference type="ARBA" id="ARBA00022840"/>
    </source>
</evidence>
<feature type="binding site" evidence="10">
    <location>
        <position position="623"/>
    </location>
    <ligand>
        <name>ATP</name>
        <dbReference type="ChEBI" id="CHEBI:30616"/>
    </ligand>
</feature>
<organism evidence="14 15">
    <name type="scientific">Saccharomycopsis crataegensis</name>
    <dbReference type="NCBI Taxonomy" id="43959"/>
    <lineage>
        <taxon>Eukaryota</taxon>
        <taxon>Fungi</taxon>
        <taxon>Dikarya</taxon>
        <taxon>Ascomycota</taxon>
        <taxon>Saccharomycotina</taxon>
        <taxon>Saccharomycetes</taxon>
        <taxon>Saccharomycopsidaceae</taxon>
        <taxon>Saccharomycopsis</taxon>
    </lineage>
</organism>
<proteinExistence type="inferred from homology"/>
<dbReference type="SUPFAM" id="SSF47769">
    <property type="entry name" value="SAM/Pointed domain"/>
    <property type="match status" value="1"/>
</dbReference>
<comment type="similarity">
    <text evidence="1">Belongs to the protein kinase superfamily. STE Ser/Thr protein kinase family. MAP kinase kinase kinase subfamily.</text>
</comment>
<dbReference type="SMART" id="SM00454">
    <property type="entry name" value="SAM"/>
    <property type="match status" value="1"/>
</dbReference>
<evidence type="ECO:0000313" key="15">
    <source>
        <dbReference type="Proteomes" id="UP001360560"/>
    </source>
</evidence>
<feature type="compositionally biased region" description="Basic and acidic residues" evidence="11">
    <location>
        <begin position="677"/>
        <end position="692"/>
    </location>
</feature>
<dbReference type="GO" id="GO:0005524">
    <property type="term" value="F:ATP binding"/>
    <property type="evidence" value="ECO:0007669"/>
    <property type="project" value="UniProtKB-UniRule"/>
</dbReference>
<keyword evidence="4" id="KW-0808">Transferase</keyword>
<dbReference type="PROSITE" id="PS00108">
    <property type="entry name" value="PROTEIN_KINASE_ST"/>
    <property type="match status" value="1"/>
</dbReference>
<dbReference type="PANTHER" id="PTHR11584:SF369">
    <property type="entry name" value="MITOGEN-ACTIVATED PROTEIN KINASE KINASE KINASE 19-RELATED"/>
    <property type="match status" value="1"/>
</dbReference>
<dbReference type="Gene3D" id="1.10.510.10">
    <property type="entry name" value="Transferase(Phosphotransferase) domain 1"/>
    <property type="match status" value="1"/>
</dbReference>
<dbReference type="InterPro" id="IPR001660">
    <property type="entry name" value="SAM"/>
</dbReference>
<dbReference type="Pfam" id="PF14847">
    <property type="entry name" value="Ras_bdg_2"/>
    <property type="match status" value="1"/>
</dbReference>
<evidence type="ECO:0000259" key="13">
    <source>
        <dbReference type="PROSITE" id="PS50105"/>
    </source>
</evidence>
<feature type="compositionally biased region" description="Low complexity" evidence="11">
    <location>
        <begin position="161"/>
        <end position="185"/>
    </location>
</feature>
<evidence type="ECO:0000256" key="11">
    <source>
        <dbReference type="SAM" id="MobiDB-lite"/>
    </source>
</evidence>
<gene>
    <name evidence="14" type="ORF">DASC09_037380</name>
</gene>
<evidence type="ECO:0000256" key="8">
    <source>
        <dbReference type="ARBA" id="ARBA00047559"/>
    </source>
</evidence>
<dbReference type="EC" id="2.7.11.25" evidence="2"/>
<dbReference type="Pfam" id="PF00069">
    <property type="entry name" value="Pkinase"/>
    <property type="match status" value="1"/>
</dbReference>
<dbReference type="SUPFAM" id="SSF56112">
    <property type="entry name" value="Protein kinase-like (PK-like)"/>
    <property type="match status" value="1"/>
</dbReference>
<dbReference type="Proteomes" id="UP001360560">
    <property type="component" value="Unassembled WGS sequence"/>
</dbReference>
<feature type="region of interest" description="Disordered" evidence="11">
    <location>
        <begin position="110"/>
        <end position="141"/>
    </location>
</feature>
<accession>A0AAV5QNR0</accession>
<evidence type="ECO:0000256" key="3">
    <source>
        <dbReference type="ARBA" id="ARBA00022527"/>
    </source>
</evidence>
<name>A0AAV5QNR0_9ASCO</name>
<feature type="compositionally biased region" description="Low complexity" evidence="11">
    <location>
        <begin position="110"/>
        <end position="126"/>
    </location>
</feature>
<dbReference type="PANTHER" id="PTHR11584">
    <property type="entry name" value="SERINE/THREONINE PROTEIN KINASE"/>
    <property type="match status" value="1"/>
</dbReference>
<keyword evidence="5 10" id="KW-0547">Nucleotide-binding</keyword>
<keyword evidence="3" id="KW-0723">Serine/threonine-protein kinase</keyword>
<dbReference type="SMART" id="SM00220">
    <property type="entry name" value="S_TKc"/>
    <property type="match status" value="1"/>
</dbReference>
<feature type="region of interest" description="Disordered" evidence="11">
    <location>
        <begin position="664"/>
        <end position="692"/>
    </location>
</feature>
<dbReference type="PROSITE" id="PS00107">
    <property type="entry name" value="PROTEIN_KINASE_ATP"/>
    <property type="match status" value="1"/>
</dbReference>
<dbReference type="PROSITE" id="PS50105">
    <property type="entry name" value="SAM_DOMAIN"/>
    <property type="match status" value="1"/>
</dbReference>
<evidence type="ECO:0000256" key="5">
    <source>
        <dbReference type="ARBA" id="ARBA00022741"/>
    </source>
</evidence>
<feature type="region of interest" description="Disordered" evidence="11">
    <location>
        <begin position="310"/>
        <end position="330"/>
    </location>
</feature>
<dbReference type="Gene3D" id="1.10.150.50">
    <property type="entry name" value="Transcription Factor, Ets-1"/>
    <property type="match status" value="1"/>
</dbReference>
<dbReference type="EMBL" id="BTFZ01000011">
    <property type="protein sequence ID" value="GMM36413.1"/>
    <property type="molecule type" value="Genomic_DNA"/>
</dbReference>
<dbReference type="InterPro" id="IPR011009">
    <property type="entry name" value="Kinase-like_dom_sf"/>
</dbReference>
<dbReference type="SMART" id="SM01304">
    <property type="entry name" value="Ras_bdg_2"/>
    <property type="match status" value="1"/>
</dbReference>
<comment type="catalytic activity">
    <reaction evidence="9">
        <text>L-seryl-[protein] + ATP = O-phospho-L-seryl-[protein] + ADP + H(+)</text>
        <dbReference type="Rhea" id="RHEA:17989"/>
        <dbReference type="Rhea" id="RHEA-COMP:9863"/>
        <dbReference type="Rhea" id="RHEA-COMP:11604"/>
        <dbReference type="ChEBI" id="CHEBI:15378"/>
        <dbReference type="ChEBI" id="CHEBI:29999"/>
        <dbReference type="ChEBI" id="CHEBI:30616"/>
        <dbReference type="ChEBI" id="CHEBI:83421"/>
        <dbReference type="ChEBI" id="CHEBI:456216"/>
        <dbReference type="EC" id="2.7.11.25"/>
    </reaction>
</comment>
<comment type="catalytic activity">
    <reaction evidence="8">
        <text>L-threonyl-[protein] + ATP = O-phospho-L-threonyl-[protein] + ADP + H(+)</text>
        <dbReference type="Rhea" id="RHEA:46608"/>
        <dbReference type="Rhea" id="RHEA-COMP:11060"/>
        <dbReference type="Rhea" id="RHEA-COMP:11605"/>
        <dbReference type="ChEBI" id="CHEBI:15378"/>
        <dbReference type="ChEBI" id="CHEBI:30013"/>
        <dbReference type="ChEBI" id="CHEBI:30616"/>
        <dbReference type="ChEBI" id="CHEBI:61977"/>
        <dbReference type="ChEBI" id="CHEBI:456216"/>
        <dbReference type="EC" id="2.7.11.25"/>
    </reaction>
</comment>
<dbReference type="InterPro" id="IPR000719">
    <property type="entry name" value="Prot_kinase_dom"/>
</dbReference>
<sequence length="916" mass="102209">MTGVIAKFDSDNFALNQWLNSINCEQYASLFTENGIVDYDLITQLDYGSLKELGVLKIGDLVRLERSLNSMKVSELLQRNSSKTSKGLATQFIDDIVKYQIKSFSEIGVNNDNNGNSSNNHNVENDGYFSESDNDGSIYDEPATNKRLLKEDDSDLKKSLNHSNNSTSTINSTESNESSISSHTSIHSKDNTPNAAIAALAHVTEMDKHIAVFILQNGNIKKINTSGCYNAEAIKRKLLKKLSWKPNSYENYNTYFIDSNNSIHLMFDVELVSLVRSSDRVERNRIIFCKSNEDPSKEALATSRKISFKYEANGPNKRKGKSQSSDDEAMDSVNDLLSSNKTKYINVNTTSSANLRRDSRKKVSSNKSPSYARARNKDMEPLYEQRPPSELISSNLAEYFPETPSKDLHQTIKNSVRYSVRMSRAFSRLSMMSTNSSVTRNSIMTLQNSPRTIGDVWMSNASELDEAVLGDDTQFMDIMGAYKRPKSRFVPSGAPPLPEIDIHGDKEGGKPKETSKAEKQKRPTTPKSRIAKNRLSVAINSGNETDSRIELLDLSNTDSESESGYEFDDQDPETVMKDLESQSSIDTNTGPQHWLKGKRIGSGSFGVVYLGLNSFTGELMAVKQVEIPKVDQLAVSTAGSDGATISSNDDATTLKGINTLGSNETVTKQRKAGKGVVGERQDNGDDKSKDHKQSMIDALQREMALLKELKHEKIVRYLGSSSDDTYLNIFLEYVPGGSITSMINNYGPFKEPLIRNFTRQILIGLKYLHSKNIIHRDIKGGNILIDNNGGAKISDFGISKKIETSMQPKRASLQGSVYWMAPEVVRQVTNSEKSDIWSVGCLIIEMFTGKHPFPEFSQMQAIFRIGTHSSPEIPDKCTEECKDFLKKTFIIEYEKRPSAKELLSHAFLNSLIMAER</sequence>
<keyword evidence="7 10" id="KW-0067">ATP-binding</keyword>
<protein>
    <recommendedName>
        <fullName evidence="2">mitogen-activated protein kinase kinase kinase</fullName>
        <ecNumber evidence="2">2.7.11.25</ecNumber>
    </recommendedName>
</protein>
<dbReference type="InterPro" id="IPR013761">
    <property type="entry name" value="SAM/pointed_sf"/>
</dbReference>
<dbReference type="GeneID" id="90074388"/>
<evidence type="ECO:0000256" key="10">
    <source>
        <dbReference type="PROSITE-ProRule" id="PRU10141"/>
    </source>
</evidence>
<dbReference type="InterPro" id="IPR008271">
    <property type="entry name" value="Ser/Thr_kinase_AS"/>
</dbReference>
<comment type="caution">
    <text evidence="14">The sequence shown here is derived from an EMBL/GenBank/DDBJ whole genome shotgun (WGS) entry which is preliminary data.</text>
</comment>
<feature type="region of interest" description="Disordered" evidence="11">
    <location>
        <begin position="154"/>
        <end position="188"/>
    </location>
</feature>
<dbReference type="GO" id="GO:0004709">
    <property type="term" value="F:MAP kinase kinase kinase activity"/>
    <property type="evidence" value="ECO:0007669"/>
    <property type="project" value="UniProtKB-EC"/>
</dbReference>
<feature type="region of interest" description="Disordered" evidence="11">
    <location>
        <begin position="347"/>
        <end position="383"/>
    </location>
</feature>
<feature type="compositionally biased region" description="Basic and acidic residues" evidence="11">
    <location>
        <begin position="500"/>
        <end position="521"/>
    </location>
</feature>
<evidence type="ECO:0000256" key="9">
    <source>
        <dbReference type="ARBA" id="ARBA00048329"/>
    </source>
</evidence>
<keyword evidence="6 14" id="KW-0418">Kinase</keyword>
<evidence type="ECO:0000256" key="4">
    <source>
        <dbReference type="ARBA" id="ARBA00022679"/>
    </source>
</evidence>
<evidence type="ECO:0000256" key="6">
    <source>
        <dbReference type="ARBA" id="ARBA00022777"/>
    </source>
</evidence>
<dbReference type="InterPro" id="IPR017441">
    <property type="entry name" value="Protein_kinase_ATP_BS"/>
</dbReference>
<keyword evidence="15" id="KW-1185">Reference proteome</keyword>
<feature type="domain" description="SAM" evidence="13">
    <location>
        <begin position="15"/>
        <end position="74"/>
    </location>
</feature>
<feature type="domain" description="Protein kinase" evidence="12">
    <location>
        <begin position="594"/>
        <end position="908"/>
    </location>
</feature>
<evidence type="ECO:0000259" key="12">
    <source>
        <dbReference type="PROSITE" id="PS50011"/>
    </source>
</evidence>
<reference evidence="14 15" key="1">
    <citation type="journal article" date="2023" name="Elife">
        <title>Identification of key yeast species and microbe-microbe interactions impacting larval growth of Drosophila in the wild.</title>
        <authorList>
            <person name="Mure A."/>
            <person name="Sugiura Y."/>
            <person name="Maeda R."/>
            <person name="Honda K."/>
            <person name="Sakurai N."/>
            <person name="Takahashi Y."/>
            <person name="Watada M."/>
            <person name="Katoh T."/>
            <person name="Gotoh A."/>
            <person name="Gotoh Y."/>
            <person name="Taniguchi I."/>
            <person name="Nakamura K."/>
            <person name="Hayashi T."/>
            <person name="Katayama T."/>
            <person name="Uemura T."/>
            <person name="Hattori Y."/>
        </authorList>
    </citation>
    <scope>NUCLEOTIDE SEQUENCE [LARGE SCALE GENOMIC DNA]</scope>
    <source>
        <strain evidence="14 15">SC-9</strain>
    </source>
</reference>
<dbReference type="PROSITE" id="PS50011">
    <property type="entry name" value="PROTEIN_KINASE_DOM"/>
    <property type="match status" value="1"/>
</dbReference>
<evidence type="ECO:0000313" key="14">
    <source>
        <dbReference type="EMBL" id="GMM36413.1"/>
    </source>
</evidence>
<feature type="region of interest" description="Disordered" evidence="11">
    <location>
        <begin position="486"/>
        <end position="539"/>
    </location>
</feature>
<dbReference type="Gene3D" id="3.10.20.90">
    <property type="entry name" value="Phosphatidylinositol 3-kinase Catalytic Subunit, Chain A, domain 1"/>
    <property type="match status" value="1"/>
</dbReference>
<dbReference type="Gene3D" id="3.30.200.20">
    <property type="entry name" value="Phosphorylase Kinase, domain 1"/>
    <property type="match status" value="1"/>
</dbReference>
<evidence type="ECO:0000256" key="2">
    <source>
        <dbReference type="ARBA" id="ARBA00012406"/>
    </source>
</evidence>
<dbReference type="AlphaFoldDB" id="A0AAV5QNR0"/>
<dbReference type="InterPro" id="IPR029458">
    <property type="entry name" value="Ras-bd_By2"/>
</dbReference>
<dbReference type="Pfam" id="PF00536">
    <property type="entry name" value="SAM_1"/>
    <property type="match status" value="1"/>
</dbReference>